<sequence>MKAVFLFVQAGARAVLQRAMFLAVVAVAGSSAAGTLDFTPHGTQPGLAYPLQNSGDCRGCHDGLSNASYREFFPMNTWAGSMMAHSGRDPLFWAALDVANHDAPGIGEWCLRCHSPGGFLDGRVKAVAGGDQGCALLGDYSATEDGLNDFAGIGCHTCHRQVRPASPMPSPHRNDSGNFFLDDNTQCGNFSGPCRYGPYRYDEDSPNSPPHANAYSSFVKQGEFCGTCHDVTSPIVNGVPVKTLILNSGANTGIAFPIERTFSEWRSSVYGDVLFNDGLADNEPGTDLGRFGRTCQSCHMASSTSPDAFACMMTDPGSRVGNLPVHEFVGSNVWVLGVIKNLYGASIGRADELDLSISRALEMLQNRSATLAVTLDPFSGPGNNLTARVRVTNLSGHKLPTGYSEGRRMWLNIQARDANGALIFESGAYDASTAVLTEDSQVKVYEVQQGMWNAGNNSCEIKDAQNRKTFHFALNNCIAKDNRIPPLGFRGGSNPEIQPVNYTYPETTPGSGVLVNFDDSVYTFSVPPGTPTPVSVRARLLHQIASKEYIEFLNNQAAEHGFLSENALCAPRVLGSGPQTQTRAAFLFDQWATSGKSPPVVMEEQMQSTSAH</sequence>
<reference evidence="2 3" key="1">
    <citation type="submission" date="2018-03" db="EMBL/GenBank/DDBJ databases">
        <title>Ahniella affigens gen. nov., sp. nov., a gammaproteobacterium isolated from sandy soil near a stream.</title>
        <authorList>
            <person name="Ko Y."/>
            <person name="Kim J.-H."/>
        </authorList>
    </citation>
    <scope>NUCLEOTIDE SEQUENCE [LARGE SCALE GENOMIC DNA]</scope>
    <source>
        <strain evidence="2 3">D13</strain>
    </source>
</reference>
<keyword evidence="3" id="KW-1185">Reference proteome</keyword>
<reference evidence="2 3" key="2">
    <citation type="submission" date="2018-03" db="EMBL/GenBank/DDBJ databases">
        <authorList>
            <person name="Keele B.F."/>
        </authorList>
    </citation>
    <scope>NUCLEOTIDE SEQUENCE [LARGE SCALE GENOMIC DNA]</scope>
    <source>
        <strain evidence="2 3">D13</strain>
    </source>
</reference>
<feature type="signal peptide" evidence="1">
    <location>
        <begin position="1"/>
        <end position="28"/>
    </location>
</feature>
<proteinExistence type="predicted"/>
<dbReference type="AlphaFoldDB" id="A0A2P1PQH9"/>
<dbReference type="EMBL" id="CP027860">
    <property type="protein sequence ID" value="AVP97094.1"/>
    <property type="molecule type" value="Genomic_DNA"/>
</dbReference>
<dbReference type="Proteomes" id="UP000241074">
    <property type="component" value="Chromosome"/>
</dbReference>
<organism evidence="2 3">
    <name type="scientific">Ahniella affigens</name>
    <dbReference type="NCBI Taxonomy" id="2021234"/>
    <lineage>
        <taxon>Bacteria</taxon>
        <taxon>Pseudomonadati</taxon>
        <taxon>Pseudomonadota</taxon>
        <taxon>Gammaproteobacteria</taxon>
        <taxon>Lysobacterales</taxon>
        <taxon>Rhodanobacteraceae</taxon>
        <taxon>Ahniella</taxon>
    </lineage>
</organism>
<dbReference type="InterPro" id="IPR036280">
    <property type="entry name" value="Multihaem_cyt_sf"/>
</dbReference>
<keyword evidence="1" id="KW-0732">Signal</keyword>
<accession>A0A2P1PQH9</accession>
<dbReference type="KEGG" id="xba:C7S18_07765"/>
<evidence type="ECO:0000313" key="2">
    <source>
        <dbReference type="EMBL" id="AVP97094.1"/>
    </source>
</evidence>
<dbReference type="Gene3D" id="1.10.1130.10">
    <property type="entry name" value="Flavocytochrome C3, Chain A"/>
    <property type="match status" value="1"/>
</dbReference>
<gene>
    <name evidence="2" type="ORF">C7S18_07765</name>
</gene>
<dbReference type="SUPFAM" id="SSF48695">
    <property type="entry name" value="Multiheme cytochromes"/>
    <property type="match status" value="1"/>
</dbReference>
<evidence type="ECO:0000313" key="3">
    <source>
        <dbReference type="Proteomes" id="UP000241074"/>
    </source>
</evidence>
<name>A0A2P1PQH9_9GAMM</name>
<feature type="chain" id="PRO_5015190002" evidence="1">
    <location>
        <begin position="29"/>
        <end position="612"/>
    </location>
</feature>
<evidence type="ECO:0000256" key="1">
    <source>
        <dbReference type="SAM" id="SignalP"/>
    </source>
</evidence>
<protein>
    <submittedName>
        <fullName evidence="2">Uncharacterized protein</fullName>
    </submittedName>
</protein>